<keyword evidence="3 10" id="KW-0812">Transmembrane</keyword>
<name>A0ABR2YTB0_9CHLO</name>
<feature type="transmembrane region" description="Helical" evidence="10">
    <location>
        <begin position="57"/>
        <end position="81"/>
    </location>
</feature>
<keyword evidence="6 10" id="KW-1133">Transmembrane helix</keyword>
<evidence type="ECO:0000259" key="11">
    <source>
        <dbReference type="PROSITE" id="PS50076"/>
    </source>
</evidence>
<evidence type="ECO:0000256" key="9">
    <source>
        <dbReference type="SAM" id="MobiDB-lite"/>
    </source>
</evidence>
<dbReference type="PANTHER" id="PTHR24075:SF0">
    <property type="entry name" value="TRANSLOCATION PROTEIN SEC63 HOMOLOG"/>
    <property type="match status" value="1"/>
</dbReference>
<evidence type="ECO:0000256" key="5">
    <source>
        <dbReference type="ARBA" id="ARBA00022927"/>
    </source>
</evidence>
<keyword evidence="4" id="KW-0256">Endoplasmic reticulum</keyword>
<comment type="subcellular location">
    <subcellularLocation>
        <location evidence="1">Endoplasmic reticulum membrane</location>
        <topology evidence="1">Multi-pass membrane protein</topology>
    </subcellularLocation>
</comment>
<reference evidence="12 13" key="1">
    <citation type="journal article" date="2024" name="Nat. Commun.">
        <title>Phylogenomics reveals the evolutionary origins of lichenization in chlorophyte algae.</title>
        <authorList>
            <person name="Puginier C."/>
            <person name="Libourel C."/>
            <person name="Otte J."/>
            <person name="Skaloud P."/>
            <person name="Haon M."/>
            <person name="Grisel S."/>
            <person name="Petersen M."/>
            <person name="Berrin J.G."/>
            <person name="Delaux P.M."/>
            <person name="Dal Grande F."/>
            <person name="Keller J."/>
        </authorList>
    </citation>
    <scope>NUCLEOTIDE SEQUENCE [LARGE SCALE GENOMIC DNA]</scope>
    <source>
        <strain evidence="12 13">SAG 216-7</strain>
    </source>
</reference>
<dbReference type="Gene3D" id="1.10.3380.10">
    <property type="entry name" value="Sec63 N-terminal domain-like domain"/>
    <property type="match status" value="1"/>
</dbReference>
<keyword evidence="2" id="KW-0813">Transport</keyword>
<dbReference type="SMART" id="SM00271">
    <property type="entry name" value="DnaJ"/>
    <property type="match status" value="1"/>
</dbReference>
<keyword evidence="5" id="KW-0653">Protein transport</keyword>
<evidence type="ECO:0000256" key="3">
    <source>
        <dbReference type="ARBA" id="ARBA00022692"/>
    </source>
</evidence>
<evidence type="ECO:0000256" key="10">
    <source>
        <dbReference type="SAM" id="Phobius"/>
    </source>
</evidence>
<dbReference type="Pfam" id="PF02889">
    <property type="entry name" value="Sec63"/>
    <property type="match status" value="1"/>
</dbReference>
<organism evidence="12 13">
    <name type="scientific">Coccomyxa subellipsoidea</name>
    <dbReference type="NCBI Taxonomy" id="248742"/>
    <lineage>
        <taxon>Eukaryota</taxon>
        <taxon>Viridiplantae</taxon>
        <taxon>Chlorophyta</taxon>
        <taxon>core chlorophytes</taxon>
        <taxon>Trebouxiophyceae</taxon>
        <taxon>Trebouxiophyceae incertae sedis</taxon>
        <taxon>Coccomyxaceae</taxon>
        <taxon>Coccomyxa</taxon>
    </lineage>
</organism>
<dbReference type="PANTHER" id="PTHR24075">
    <property type="entry name" value="SEC63 DOMAIN-CONTAINING"/>
    <property type="match status" value="1"/>
</dbReference>
<dbReference type="InterPro" id="IPR014756">
    <property type="entry name" value="Ig_E-set"/>
</dbReference>
<dbReference type="InterPro" id="IPR004179">
    <property type="entry name" value="Sec63-dom"/>
</dbReference>
<evidence type="ECO:0000256" key="6">
    <source>
        <dbReference type="ARBA" id="ARBA00022989"/>
    </source>
</evidence>
<keyword evidence="8" id="KW-0143">Chaperone</keyword>
<accession>A0ABR2YTB0</accession>
<protein>
    <recommendedName>
        <fullName evidence="11">J domain-containing protein</fullName>
    </recommendedName>
</protein>
<evidence type="ECO:0000256" key="4">
    <source>
        <dbReference type="ARBA" id="ARBA00022824"/>
    </source>
</evidence>
<keyword evidence="7 10" id="KW-0472">Membrane</keyword>
<evidence type="ECO:0000313" key="13">
    <source>
        <dbReference type="Proteomes" id="UP001491310"/>
    </source>
</evidence>
<feature type="domain" description="J" evidence="11">
    <location>
        <begin position="92"/>
        <end position="157"/>
    </location>
</feature>
<comment type="caution">
    <text evidence="12">The sequence shown here is derived from an EMBL/GenBank/DDBJ whole genome shotgun (WGS) entry which is preliminary data.</text>
</comment>
<feature type="compositionally biased region" description="Basic and acidic residues" evidence="9">
    <location>
        <begin position="706"/>
        <end position="719"/>
    </location>
</feature>
<sequence length="719" mass="78610">MEESSGSSSLFAVFILSVFSLFLIPYTIYKLCVAAAPDEVVKPWESKKTSAISRFAGKFFTVQNVLLAVGWLVWVGLVFYVQTQSADLAPFDPFEILKIDRGATDKEVKKAYRQLSLIYHPDKNPDPAAAKYFAESITKAYQALTDEEARKNYEKYGHPDGQQALNMGVALPEWIFSRDKHAAPVILISLIGICILLPLIAAACYLLRSNKYMGPNNVATETLEIFLRSKFAVKESQGLARVLDTLVFAYEFIMLPTPSEQAEGLEALRRTMLRLQPDLKEKPQFWKRKPSIVKCNMLLLAHLLRAPVPPIFANDMKYVLKKSPQFLEEMINIANLARPPAGYGWLTPTIGCLEMAQCITQAMSITARKSLSTGSTKGGTDTNVLLQLPHFDYDVLKKLGRKKVRSLAELSTMDAEERLELFVTSGLTKSQAEEAATSLLSIPTVTLTDVQLQVEGEADGTQLVETDIVTCSVQVVLSRPSHASPDAQPPKGTSVLAYAPMYPYPKPEKWNFIVADPLTNTVYARAETALVDAEAAGLRTAQRAKQPLLLTGGRPSNGKKEVADVPVTANGSSASAAEKGGEVALAAHSAAAAPTGQLVEVKFRAPKAGKYDLTLYCISDSWAGCDRSAAFKMRVAEQTRAEKEGRGGGKARAEIASGDEAARDDNADERDDDDEEDEEDGSEGDWDSEDSGTEESGSEDEDEPAEKEKDGKEKSPEKQ</sequence>
<dbReference type="InterPro" id="IPR036869">
    <property type="entry name" value="J_dom_sf"/>
</dbReference>
<feature type="transmembrane region" description="Helical" evidence="10">
    <location>
        <begin position="12"/>
        <end position="36"/>
    </location>
</feature>
<feature type="transmembrane region" description="Helical" evidence="10">
    <location>
        <begin position="182"/>
        <end position="207"/>
    </location>
</feature>
<proteinExistence type="predicted"/>
<evidence type="ECO:0000256" key="7">
    <source>
        <dbReference type="ARBA" id="ARBA00023136"/>
    </source>
</evidence>
<evidence type="ECO:0000256" key="8">
    <source>
        <dbReference type="ARBA" id="ARBA00023186"/>
    </source>
</evidence>
<dbReference type="Gene3D" id="2.60.40.150">
    <property type="entry name" value="C2 domain"/>
    <property type="match status" value="1"/>
</dbReference>
<feature type="region of interest" description="Disordered" evidence="9">
    <location>
        <begin position="638"/>
        <end position="719"/>
    </location>
</feature>
<evidence type="ECO:0000256" key="2">
    <source>
        <dbReference type="ARBA" id="ARBA00022448"/>
    </source>
</evidence>
<dbReference type="SUPFAM" id="SSF46565">
    <property type="entry name" value="Chaperone J-domain"/>
    <property type="match status" value="1"/>
</dbReference>
<dbReference type="SUPFAM" id="SSF158702">
    <property type="entry name" value="Sec63 N-terminal domain-like"/>
    <property type="match status" value="1"/>
</dbReference>
<dbReference type="InterPro" id="IPR035892">
    <property type="entry name" value="C2_domain_sf"/>
</dbReference>
<evidence type="ECO:0000256" key="1">
    <source>
        <dbReference type="ARBA" id="ARBA00004477"/>
    </source>
</evidence>
<dbReference type="InterPro" id="IPR001623">
    <property type="entry name" value="DnaJ_domain"/>
</dbReference>
<dbReference type="Proteomes" id="UP001491310">
    <property type="component" value="Unassembled WGS sequence"/>
</dbReference>
<dbReference type="Pfam" id="PF00226">
    <property type="entry name" value="DnaJ"/>
    <property type="match status" value="1"/>
</dbReference>
<dbReference type="EMBL" id="JALJOT010000005">
    <property type="protein sequence ID" value="KAK9914882.1"/>
    <property type="molecule type" value="Genomic_DNA"/>
</dbReference>
<dbReference type="CDD" id="cd06257">
    <property type="entry name" value="DnaJ"/>
    <property type="match status" value="1"/>
</dbReference>
<dbReference type="Gene3D" id="1.10.150.20">
    <property type="entry name" value="5' to 3' exonuclease, C-terminal subdomain"/>
    <property type="match status" value="1"/>
</dbReference>
<evidence type="ECO:0000313" key="12">
    <source>
        <dbReference type="EMBL" id="KAK9914882.1"/>
    </source>
</evidence>
<dbReference type="PRINTS" id="PR00625">
    <property type="entry name" value="JDOMAIN"/>
</dbReference>
<feature type="compositionally biased region" description="Basic and acidic residues" evidence="9">
    <location>
        <begin position="638"/>
        <end position="653"/>
    </location>
</feature>
<gene>
    <name evidence="12" type="ORF">WJX75_001849</name>
</gene>
<dbReference type="Gene3D" id="1.10.287.110">
    <property type="entry name" value="DnaJ domain"/>
    <property type="match status" value="1"/>
</dbReference>
<dbReference type="SMART" id="SM00973">
    <property type="entry name" value="Sec63"/>
    <property type="match status" value="1"/>
</dbReference>
<dbReference type="PROSITE" id="PS50076">
    <property type="entry name" value="DNAJ_2"/>
    <property type="match status" value="1"/>
</dbReference>
<keyword evidence="13" id="KW-1185">Reference proteome</keyword>
<feature type="compositionally biased region" description="Acidic residues" evidence="9">
    <location>
        <begin position="666"/>
        <end position="705"/>
    </location>
</feature>
<dbReference type="SUPFAM" id="SSF81296">
    <property type="entry name" value="E set domains"/>
    <property type="match status" value="1"/>
</dbReference>